<dbReference type="STRING" id="137658.SAMN05216186_12627"/>
<keyword evidence="4" id="KW-1185">Reference proteome</keyword>
<evidence type="ECO:0000259" key="2">
    <source>
        <dbReference type="Pfam" id="PF01814"/>
    </source>
</evidence>
<evidence type="ECO:0000313" key="4">
    <source>
        <dbReference type="Proteomes" id="UP000198706"/>
    </source>
</evidence>
<dbReference type="Pfam" id="PF01814">
    <property type="entry name" value="Hemerythrin"/>
    <property type="match status" value="1"/>
</dbReference>
<protein>
    <submittedName>
        <fullName evidence="3">Hemerythrin HHE cation binding domain-containing protein</fullName>
    </submittedName>
</protein>
<name>A0A1G9LTM2_9PSED</name>
<dbReference type="Proteomes" id="UP000198706">
    <property type="component" value="Unassembled WGS sequence"/>
</dbReference>
<dbReference type="AlphaFoldDB" id="A0A1G9LTM2"/>
<dbReference type="OrthoDB" id="9793637at2"/>
<dbReference type="EMBL" id="FNFD01000026">
    <property type="protein sequence ID" value="SDL65081.1"/>
    <property type="molecule type" value="Genomic_DNA"/>
</dbReference>
<feature type="coiled-coil region" evidence="1">
    <location>
        <begin position="12"/>
        <end position="39"/>
    </location>
</feature>
<proteinExistence type="predicted"/>
<organism evidence="3 4">
    <name type="scientific">Pseudomonas indica</name>
    <dbReference type="NCBI Taxonomy" id="137658"/>
    <lineage>
        <taxon>Bacteria</taxon>
        <taxon>Pseudomonadati</taxon>
        <taxon>Pseudomonadota</taxon>
        <taxon>Gammaproteobacteria</taxon>
        <taxon>Pseudomonadales</taxon>
        <taxon>Pseudomonadaceae</taxon>
        <taxon>Pseudomonas</taxon>
    </lineage>
</organism>
<dbReference type="Gene3D" id="1.20.120.520">
    <property type="entry name" value="nmb1532 protein domain like"/>
    <property type="match status" value="1"/>
</dbReference>
<keyword evidence="1" id="KW-0175">Coiled coil</keyword>
<feature type="domain" description="Hemerythrin-like" evidence="2">
    <location>
        <begin position="4"/>
        <end position="125"/>
    </location>
</feature>
<gene>
    <name evidence="3" type="ORF">SAMN05216186_12627</name>
</gene>
<accession>A0A1G9LTM2</accession>
<reference evidence="3 4" key="1">
    <citation type="submission" date="2016-10" db="EMBL/GenBank/DDBJ databases">
        <authorList>
            <person name="de Groot N.N."/>
        </authorList>
    </citation>
    <scope>NUCLEOTIDE SEQUENCE [LARGE SCALE GENOMIC DNA]</scope>
    <source>
        <strain evidence="3 4">JCM 21544</strain>
    </source>
</reference>
<dbReference type="PANTHER" id="PTHR35585">
    <property type="entry name" value="HHE DOMAIN PROTEIN (AFU_ORTHOLOGUE AFUA_4G00730)"/>
    <property type="match status" value="1"/>
</dbReference>
<dbReference type="InterPro" id="IPR012312">
    <property type="entry name" value="Hemerythrin-like"/>
</dbReference>
<sequence length="156" mass="18343">MKDAIELLISDHEKVRGLLEELSQTTDRAEKKRQDLLQKIEMELHVHTTIEEEIFYPAFRDAGTKEDKKMFFEAVEEHRAVEALVVPDLKKTSPSETAFAGRVKVLKELVEHHVQEEEQSMFPRARELFGKQQLQELGERMENRKKELMREQRKAA</sequence>
<evidence type="ECO:0000256" key="1">
    <source>
        <dbReference type="SAM" id="Coils"/>
    </source>
</evidence>
<dbReference type="PANTHER" id="PTHR35585:SF1">
    <property type="entry name" value="HHE DOMAIN PROTEIN (AFU_ORTHOLOGUE AFUA_4G00730)"/>
    <property type="match status" value="1"/>
</dbReference>
<dbReference type="RefSeq" id="WP_084335289.1">
    <property type="nucleotide sequence ID" value="NZ_CBKZNZ010000096.1"/>
</dbReference>
<evidence type="ECO:0000313" key="3">
    <source>
        <dbReference type="EMBL" id="SDL65081.1"/>
    </source>
</evidence>